<dbReference type="NCBIfam" id="NF006941">
    <property type="entry name" value="PRK09423.1"/>
    <property type="match status" value="1"/>
</dbReference>
<evidence type="ECO:0000256" key="8">
    <source>
        <dbReference type="ARBA" id="ARBA00049006"/>
    </source>
</evidence>
<organism evidence="10 11">
    <name type="scientific">Gemmobacter nanjingensis</name>
    <dbReference type="NCBI Taxonomy" id="488454"/>
    <lineage>
        <taxon>Bacteria</taxon>
        <taxon>Pseudomonadati</taxon>
        <taxon>Pseudomonadota</taxon>
        <taxon>Alphaproteobacteria</taxon>
        <taxon>Rhodobacterales</taxon>
        <taxon>Paracoccaceae</taxon>
        <taxon>Gemmobacter</taxon>
    </lineage>
</organism>
<dbReference type="PIRSF" id="PIRSF000112">
    <property type="entry name" value="Glycerol_dehydrogenase"/>
    <property type="match status" value="1"/>
</dbReference>
<comment type="caution">
    <text evidence="10">The sequence shown here is derived from an EMBL/GenBank/DDBJ whole genome shotgun (WGS) entry which is preliminary data.</text>
</comment>
<comment type="pathway">
    <text evidence="5">Polyol metabolism; glycerol fermentation; glycerone phosphate from glycerol (oxidative route): step 1/2.</text>
</comment>
<reference evidence="11" key="1">
    <citation type="journal article" date="2019" name="Int. J. Syst. Evol. Microbiol.">
        <title>The Global Catalogue of Microorganisms (GCM) 10K type strain sequencing project: providing services to taxonomists for standard genome sequencing and annotation.</title>
        <authorList>
            <consortium name="The Broad Institute Genomics Platform"/>
            <consortium name="The Broad Institute Genome Sequencing Center for Infectious Disease"/>
            <person name="Wu L."/>
            <person name="Ma J."/>
        </authorList>
    </citation>
    <scope>NUCLEOTIDE SEQUENCE [LARGE SCALE GENOMIC DNA]</scope>
    <source>
        <strain evidence="11">KCTC 23298</strain>
    </source>
</reference>
<dbReference type="PROSITE" id="PS00913">
    <property type="entry name" value="ADH_IRON_1"/>
    <property type="match status" value="1"/>
</dbReference>
<protein>
    <recommendedName>
        <fullName evidence="7">Glycerol dehydrogenase</fullName>
        <ecNumber evidence="6">1.1.1.6</ecNumber>
    </recommendedName>
</protein>
<dbReference type="SUPFAM" id="SSF56796">
    <property type="entry name" value="Dehydroquinate synthase-like"/>
    <property type="match status" value="1"/>
</dbReference>
<evidence type="ECO:0000313" key="10">
    <source>
        <dbReference type="EMBL" id="GHC24961.1"/>
    </source>
</evidence>
<dbReference type="PANTHER" id="PTHR43616:SF5">
    <property type="entry name" value="GLYCEROL DEHYDROGENASE 1"/>
    <property type="match status" value="1"/>
</dbReference>
<accession>A0ABQ3FIM3</accession>
<dbReference type="InterPro" id="IPR001670">
    <property type="entry name" value="ADH_Fe/GldA"/>
</dbReference>
<evidence type="ECO:0000256" key="4">
    <source>
        <dbReference type="ARBA" id="ARBA00023027"/>
    </source>
</evidence>
<proteinExistence type="inferred from homology"/>
<dbReference type="Proteomes" id="UP000658305">
    <property type="component" value="Unassembled WGS sequence"/>
</dbReference>
<keyword evidence="4" id="KW-0520">NAD</keyword>
<sequence>MSERGYGSCAKYIQRRGEIDRVGEHLASLGASALVIVDPFIDETYGARVDASIAAAGVAVQRVIFGGECWEGEVDRIVAAAGDSRPATIAGIGGGKTLDTAKLVAAELDARILCFATVASTDAPTSGLAMRYFEDGRTDRPIFLTRHPDMVIVDPELVVRAPVRFLIAGIGDALSTWYEARSNRDSRSKNYIAGGQGMPLAGMAIARACHEALMRDARGAVAAAREGLVTPAVENIIEANTLLSGLGFENCGCSAAHGIHNGLSILPGCHSKLHGEKVAFGTLCLLVLEDRPQAELDEVFAFCEDMGLPTTLEAMGLGSATREDLLRASEAALNPGEATHATDAELTPEGILASLLAVDAMGRARLARG</sequence>
<dbReference type="PANTHER" id="PTHR43616">
    <property type="entry name" value="GLYCEROL DEHYDROGENASE"/>
    <property type="match status" value="1"/>
</dbReference>
<evidence type="ECO:0000256" key="5">
    <source>
        <dbReference type="ARBA" id="ARBA00037918"/>
    </source>
</evidence>
<evidence type="ECO:0000256" key="6">
    <source>
        <dbReference type="ARBA" id="ARBA00039147"/>
    </source>
</evidence>
<evidence type="ECO:0000256" key="2">
    <source>
        <dbReference type="ARBA" id="ARBA00022723"/>
    </source>
</evidence>
<gene>
    <name evidence="10" type="primary">gldA</name>
    <name evidence="10" type="ORF">GCM10007291_25740</name>
</gene>
<comment type="catalytic activity">
    <reaction evidence="8">
        <text>glycerol + NAD(+) = dihydroxyacetone + NADH + H(+)</text>
        <dbReference type="Rhea" id="RHEA:13769"/>
        <dbReference type="ChEBI" id="CHEBI:15378"/>
        <dbReference type="ChEBI" id="CHEBI:16016"/>
        <dbReference type="ChEBI" id="CHEBI:17754"/>
        <dbReference type="ChEBI" id="CHEBI:57540"/>
        <dbReference type="ChEBI" id="CHEBI:57945"/>
        <dbReference type="EC" id="1.1.1.6"/>
    </reaction>
</comment>
<feature type="domain" description="Alcohol dehydrogenase iron-type/glycerol dehydrogenase GldA" evidence="9">
    <location>
        <begin position="10"/>
        <end position="155"/>
    </location>
</feature>
<evidence type="ECO:0000256" key="1">
    <source>
        <dbReference type="ARBA" id="ARBA00007358"/>
    </source>
</evidence>
<keyword evidence="11" id="KW-1185">Reference proteome</keyword>
<name>A0ABQ3FIM3_9RHOB</name>
<evidence type="ECO:0000256" key="3">
    <source>
        <dbReference type="ARBA" id="ARBA00023002"/>
    </source>
</evidence>
<dbReference type="Pfam" id="PF00465">
    <property type="entry name" value="Fe-ADH"/>
    <property type="match status" value="1"/>
</dbReference>
<evidence type="ECO:0000259" key="9">
    <source>
        <dbReference type="Pfam" id="PF00465"/>
    </source>
</evidence>
<evidence type="ECO:0000313" key="11">
    <source>
        <dbReference type="Proteomes" id="UP000658305"/>
    </source>
</evidence>
<keyword evidence="2" id="KW-0479">Metal-binding</keyword>
<comment type="similarity">
    <text evidence="1">Belongs to the iron-containing alcohol dehydrogenase family.</text>
</comment>
<dbReference type="Gene3D" id="1.20.1090.10">
    <property type="entry name" value="Dehydroquinate synthase-like - alpha domain"/>
    <property type="match status" value="1"/>
</dbReference>
<keyword evidence="3" id="KW-0560">Oxidoreductase</keyword>
<dbReference type="CDD" id="cd08170">
    <property type="entry name" value="GlyDH"/>
    <property type="match status" value="1"/>
</dbReference>
<evidence type="ECO:0000256" key="7">
    <source>
        <dbReference type="ARBA" id="ARBA00040132"/>
    </source>
</evidence>
<dbReference type="RefSeq" id="WP_189381250.1">
    <property type="nucleotide sequence ID" value="NZ_BMYI01000007.1"/>
</dbReference>
<dbReference type="Gene3D" id="3.40.50.1970">
    <property type="match status" value="1"/>
</dbReference>
<dbReference type="EMBL" id="BMYI01000007">
    <property type="protein sequence ID" value="GHC24961.1"/>
    <property type="molecule type" value="Genomic_DNA"/>
</dbReference>
<dbReference type="InterPro" id="IPR018211">
    <property type="entry name" value="ADH_Fe_CS"/>
</dbReference>
<dbReference type="EC" id="1.1.1.6" evidence="6"/>
<dbReference type="InterPro" id="IPR016205">
    <property type="entry name" value="Glycerol_DH"/>
</dbReference>